<feature type="chain" id="PRO_5002111895" description="CUB domain-containing protein" evidence="4">
    <location>
        <begin position="17"/>
        <end position="473"/>
    </location>
</feature>
<dbReference type="InterPro" id="IPR000859">
    <property type="entry name" value="CUB_dom"/>
</dbReference>
<feature type="domain" description="CUB" evidence="5">
    <location>
        <begin position="241"/>
        <end position="363"/>
    </location>
</feature>
<dbReference type="Gene3D" id="2.60.120.290">
    <property type="entry name" value="Spermadhesin, CUB domain"/>
    <property type="match status" value="2"/>
</dbReference>
<evidence type="ECO:0000256" key="1">
    <source>
        <dbReference type="ARBA" id="ARBA00022737"/>
    </source>
</evidence>
<feature type="domain" description="CUB" evidence="5">
    <location>
        <begin position="49"/>
        <end position="170"/>
    </location>
</feature>
<dbReference type="InterPro" id="IPR035914">
    <property type="entry name" value="Sperma_CUB_dom_sf"/>
</dbReference>
<dbReference type="EMBL" id="HACG01046123">
    <property type="protein sequence ID" value="CEK92988.1"/>
    <property type="molecule type" value="Transcribed_RNA"/>
</dbReference>
<protein>
    <recommendedName>
        <fullName evidence="5">CUB domain-containing protein</fullName>
    </recommendedName>
</protein>
<dbReference type="Pfam" id="PF00431">
    <property type="entry name" value="CUB"/>
    <property type="match status" value="1"/>
</dbReference>
<evidence type="ECO:0000313" key="6">
    <source>
        <dbReference type="EMBL" id="CEK92988.1"/>
    </source>
</evidence>
<keyword evidence="2" id="KW-1015">Disulfide bond</keyword>
<sequence>MKVLLALLSFLLVAHAFPQFDSEVTPEYVIPSDNTTPDYNPPQNIIVECGVNSYNIFDIEEAGDYPVYEIYSNSIQDTDYYNSEDCTIQFVTGASSALISFSIDRFDVEYNFQCIFDSLCLKGIKFCGNNWTEQYNSLNYGVPAFNTYTLKFTSDNSVTRSGFKITAFIYKRQGDFLTYEPAGIEYATGSYALTNYQFQNTTDYVDSCSLDNYGVTTPDYYNTDSNVYVTPSDDTTTVVECAEGSSTSYYYLYDYYNNNDHRYTIESTNYGNGLYSNNTDCEVKFYTSSSRKLLTLYYSDFEVEQSTGCYFDSVCANGVKFCGDWESGRNFYIEIPAYSWFTFRFNTDSSVSRRGFQAQATFSQTYSEYGTYQVCSGDGSSENTINYCFSSDNAYEDKCASDYVAPAPTASNDEPVYDHTFVDYFTSQPDHVNHNPFSETERNHVQLIQTILNRASESLNYVKDLVDAWNVFV</sequence>
<evidence type="ECO:0000256" key="3">
    <source>
        <dbReference type="PROSITE-ProRule" id="PRU00059"/>
    </source>
</evidence>
<reference evidence="6" key="1">
    <citation type="submission" date="2014-12" db="EMBL/GenBank/DDBJ databases">
        <title>Insight into the proteome of Arion vulgaris.</title>
        <authorList>
            <person name="Aradska J."/>
            <person name="Bulat T."/>
            <person name="Smidak R."/>
            <person name="Sarate P."/>
            <person name="Gangsoo J."/>
            <person name="Sialana F."/>
            <person name="Bilban M."/>
            <person name="Lubec G."/>
        </authorList>
    </citation>
    <scope>NUCLEOTIDE SEQUENCE</scope>
    <source>
        <tissue evidence="6">Skin</tissue>
    </source>
</reference>
<comment type="caution">
    <text evidence="3">Lacks conserved residue(s) required for the propagation of feature annotation.</text>
</comment>
<gene>
    <name evidence="6" type="primary">ORF191389</name>
</gene>
<feature type="signal peptide" evidence="4">
    <location>
        <begin position="1"/>
        <end position="16"/>
    </location>
</feature>
<keyword evidence="1" id="KW-0677">Repeat</keyword>
<dbReference type="SUPFAM" id="SSF49854">
    <property type="entry name" value="Spermadhesin, CUB domain"/>
    <property type="match status" value="2"/>
</dbReference>
<dbReference type="PANTHER" id="PTHR24251">
    <property type="entry name" value="OVOCHYMASE-RELATED"/>
    <property type="match status" value="1"/>
</dbReference>
<proteinExistence type="predicted"/>
<organism evidence="6">
    <name type="scientific">Arion vulgaris</name>
    <dbReference type="NCBI Taxonomy" id="1028688"/>
    <lineage>
        <taxon>Eukaryota</taxon>
        <taxon>Metazoa</taxon>
        <taxon>Spiralia</taxon>
        <taxon>Lophotrochozoa</taxon>
        <taxon>Mollusca</taxon>
        <taxon>Gastropoda</taxon>
        <taxon>Heterobranchia</taxon>
        <taxon>Euthyneura</taxon>
        <taxon>Panpulmonata</taxon>
        <taxon>Eupulmonata</taxon>
        <taxon>Stylommatophora</taxon>
        <taxon>Helicina</taxon>
        <taxon>Arionoidea</taxon>
        <taxon>Arionidae</taxon>
        <taxon>Arion</taxon>
    </lineage>
</organism>
<evidence type="ECO:0000256" key="4">
    <source>
        <dbReference type="SAM" id="SignalP"/>
    </source>
</evidence>
<evidence type="ECO:0000256" key="2">
    <source>
        <dbReference type="ARBA" id="ARBA00023157"/>
    </source>
</evidence>
<evidence type="ECO:0000259" key="5">
    <source>
        <dbReference type="PROSITE" id="PS01180"/>
    </source>
</evidence>
<name>A0A0B7BJ93_9EUPU</name>
<dbReference type="AlphaFoldDB" id="A0A0B7BJ93"/>
<accession>A0A0B7BJ93</accession>
<dbReference type="PROSITE" id="PS01180">
    <property type="entry name" value="CUB"/>
    <property type="match status" value="2"/>
</dbReference>
<keyword evidence="4" id="KW-0732">Signal</keyword>